<keyword evidence="2 5" id="KW-0812">Transmembrane</keyword>
<evidence type="ECO:0000313" key="8">
    <source>
        <dbReference type="Proteomes" id="UP000318294"/>
    </source>
</evidence>
<dbReference type="AlphaFoldDB" id="A0A554XHV1"/>
<accession>A0A554XHV1</accession>
<evidence type="ECO:0000256" key="4">
    <source>
        <dbReference type="ARBA" id="ARBA00023136"/>
    </source>
</evidence>
<dbReference type="InterPro" id="IPR001902">
    <property type="entry name" value="SLC26A/SulP_fam"/>
</dbReference>
<reference evidence="7 8" key="1">
    <citation type="submission" date="2019-07" db="EMBL/GenBank/DDBJ databases">
        <title>Tepidimonas charontis SPSP-6 draft genome.</title>
        <authorList>
            <person name="Da Costa M.S."/>
            <person name="Froufe H.J.C."/>
            <person name="Egas C."/>
            <person name="Albuquerque L."/>
        </authorList>
    </citation>
    <scope>NUCLEOTIDE SEQUENCE [LARGE SCALE GENOMIC DNA]</scope>
    <source>
        <strain evidence="7 8">SPSP-6</strain>
    </source>
</reference>
<dbReference type="InterPro" id="IPR011547">
    <property type="entry name" value="SLC26A/SulP_dom"/>
</dbReference>
<feature type="transmembrane region" description="Helical" evidence="5">
    <location>
        <begin position="304"/>
        <end position="327"/>
    </location>
</feature>
<dbReference type="GO" id="GO:0055085">
    <property type="term" value="P:transmembrane transport"/>
    <property type="evidence" value="ECO:0007669"/>
    <property type="project" value="InterPro"/>
</dbReference>
<evidence type="ECO:0000256" key="1">
    <source>
        <dbReference type="ARBA" id="ARBA00004141"/>
    </source>
</evidence>
<comment type="caution">
    <text evidence="7">The sequence shown here is derived from an EMBL/GenBank/DDBJ whole genome shotgun (WGS) entry which is preliminary data.</text>
</comment>
<feature type="domain" description="SLC26A/SulP transporter" evidence="6">
    <location>
        <begin position="27"/>
        <end position="402"/>
    </location>
</feature>
<feature type="transmembrane region" description="Helical" evidence="5">
    <location>
        <begin position="397"/>
        <end position="430"/>
    </location>
</feature>
<feature type="transmembrane region" description="Helical" evidence="5">
    <location>
        <begin position="347"/>
        <end position="376"/>
    </location>
</feature>
<evidence type="ECO:0000256" key="2">
    <source>
        <dbReference type="ARBA" id="ARBA00022692"/>
    </source>
</evidence>
<evidence type="ECO:0000256" key="3">
    <source>
        <dbReference type="ARBA" id="ARBA00022989"/>
    </source>
</evidence>
<dbReference type="PANTHER" id="PTHR11814">
    <property type="entry name" value="SULFATE TRANSPORTER"/>
    <property type="match status" value="1"/>
</dbReference>
<feature type="transmembrane region" description="Helical" evidence="5">
    <location>
        <begin position="181"/>
        <end position="200"/>
    </location>
</feature>
<protein>
    <submittedName>
        <fullName evidence="7">Bicarbonate transporter BicA</fullName>
    </submittedName>
</protein>
<sequence length="761" mass="82601">MSRISTAAEMAPQKAPQNGWAGLRHWRHDMLAGFQVALLWTPFSLGVALASGAPAVAGLISAIVAGLLYPFLGGSYVTVSGPAAALAPVLLWGMLTLGHGDLAAGYPLVLVAVVFTGILQLVLAALKAGRYTSLLPVTVVEAMLAAIGIMIIVRQLPALVGAPSAPAKSVLEALTQLPTQLAQAQVVPLAIGVGGLLLLFALRRPKQAMWRWIPPAIVVAALGGLVGWLAELPAGFRIAMPEQLIDGIVFPDFAGWLQSPDLWLPMLMVVLTFTMIDGVESVASVKAVDKIDPWRRQSDANKTLRAMGVCNVASGMLGGLTVIPNAVPSRANIDAGARTLWSNLYSGVFLLVFALALPSLLTLIPLAAIASILIYIGWRLCEPAVFVRIAAIGRDRLLVFTATVIAILLTDLLKGMFIGVAIELVLLLYLQTPSLRWIITGRMTFKDAMQLYRQTIVGMFRNPVIKHRIERVVDAPTDAGAAPHHVFTLGSLLGFNTLRLQEEIAGVPPAHPTVLRFTESAKLIDHSAMEFLQHTEEEYAAEGRPFEVQGLEHFHPFSAHPLATRLQEPGSKWREVVLDERARTMAGLAEALGLSFDASVRVTVNRDGFVYLRRGDQREERNTISGNYQGVTVRVLDYEHTSPPDYYVAHRHTLLFFDWPDAAAPPGVQVLAPGHYLERYLVGLTEVENKESLPSGHRLYAEEGAADDGFVIFGARMVAAVGELYIEYRRGRVLLFAPGRAWESPVRIQAMLRALRQALVP</sequence>
<feature type="transmembrane region" description="Helical" evidence="5">
    <location>
        <begin position="212"/>
        <end position="230"/>
    </location>
</feature>
<comment type="subcellular location">
    <subcellularLocation>
        <location evidence="1">Membrane</location>
        <topology evidence="1">Multi-pass membrane protein</topology>
    </subcellularLocation>
</comment>
<dbReference type="Proteomes" id="UP000318294">
    <property type="component" value="Unassembled WGS sequence"/>
</dbReference>
<keyword evidence="4 5" id="KW-0472">Membrane</keyword>
<organism evidence="7 8">
    <name type="scientific">Tepidimonas charontis</name>
    <dbReference type="NCBI Taxonomy" id="2267262"/>
    <lineage>
        <taxon>Bacteria</taxon>
        <taxon>Pseudomonadati</taxon>
        <taxon>Pseudomonadota</taxon>
        <taxon>Betaproteobacteria</taxon>
        <taxon>Burkholderiales</taxon>
        <taxon>Tepidimonas</taxon>
    </lineage>
</organism>
<feature type="transmembrane region" description="Helical" evidence="5">
    <location>
        <begin position="30"/>
        <end position="49"/>
    </location>
</feature>
<dbReference type="Pfam" id="PF00916">
    <property type="entry name" value="Sulfate_transp"/>
    <property type="match status" value="1"/>
</dbReference>
<evidence type="ECO:0000256" key="5">
    <source>
        <dbReference type="SAM" id="Phobius"/>
    </source>
</evidence>
<gene>
    <name evidence="7" type="primary">bicA</name>
    <name evidence="7" type="ORF">Tchar_00815</name>
</gene>
<name>A0A554XHV1_9BURK</name>
<dbReference type="EMBL" id="VJON01000008">
    <property type="protein sequence ID" value="TSE35410.1"/>
    <property type="molecule type" value="Genomic_DNA"/>
</dbReference>
<evidence type="ECO:0000313" key="7">
    <source>
        <dbReference type="EMBL" id="TSE35410.1"/>
    </source>
</evidence>
<proteinExistence type="predicted"/>
<keyword evidence="8" id="KW-1185">Reference proteome</keyword>
<dbReference type="GO" id="GO:0016020">
    <property type="term" value="C:membrane"/>
    <property type="evidence" value="ECO:0007669"/>
    <property type="project" value="UniProtKB-SubCell"/>
</dbReference>
<feature type="transmembrane region" description="Helical" evidence="5">
    <location>
        <begin position="133"/>
        <end position="153"/>
    </location>
</feature>
<feature type="transmembrane region" description="Helical" evidence="5">
    <location>
        <begin position="262"/>
        <end position="283"/>
    </location>
</feature>
<keyword evidence="3 5" id="KW-1133">Transmembrane helix</keyword>
<evidence type="ECO:0000259" key="6">
    <source>
        <dbReference type="Pfam" id="PF00916"/>
    </source>
</evidence>
<feature type="transmembrane region" description="Helical" evidence="5">
    <location>
        <begin position="104"/>
        <end position="126"/>
    </location>
</feature>